<evidence type="ECO:0000313" key="2">
    <source>
        <dbReference type="EMBL" id="VDK46030.1"/>
    </source>
</evidence>
<reference evidence="2 3" key="1">
    <citation type="submission" date="2018-11" db="EMBL/GenBank/DDBJ databases">
        <authorList>
            <consortium name="Pathogen Informatics"/>
        </authorList>
    </citation>
    <scope>NUCLEOTIDE SEQUENCE [LARGE SCALE GENOMIC DNA]</scope>
</reference>
<sequence length="124" mass="13855">YVRYSVPSDLARLTALIHAIDVYGLNDANNTSELAELSSAVDSMKKMMESDPTWIDRRVDNEEGREVVSDDLEVSGKKNLLETAEERRQAAEQFGLLPPEENESEIADEPSEFPLLPPDSSDED</sequence>
<keyword evidence="3" id="KW-1185">Reference proteome</keyword>
<protein>
    <submittedName>
        <fullName evidence="2">Uncharacterized protein</fullName>
    </submittedName>
</protein>
<proteinExistence type="predicted"/>
<feature type="region of interest" description="Disordered" evidence="1">
    <location>
        <begin position="86"/>
        <end position="124"/>
    </location>
</feature>
<dbReference type="AlphaFoldDB" id="A0A3P6QQV4"/>
<gene>
    <name evidence="2" type="ORF">CGOC_LOCUS653</name>
</gene>
<dbReference type="EMBL" id="UYRV01000997">
    <property type="protein sequence ID" value="VDK46030.1"/>
    <property type="molecule type" value="Genomic_DNA"/>
</dbReference>
<evidence type="ECO:0000313" key="3">
    <source>
        <dbReference type="Proteomes" id="UP000271889"/>
    </source>
</evidence>
<feature type="compositionally biased region" description="Acidic residues" evidence="1">
    <location>
        <begin position="100"/>
        <end position="111"/>
    </location>
</feature>
<dbReference type="OrthoDB" id="5876500at2759"/>
<dbReference type="Proteomes" id="UP000271889">
    <property type="component" value="Unassembled WGS sequence"/>
</dbReference>
<organism evidence="2 3">
    <name type="scientific">Cylicostephanus goldi</name>
    <name type="common">Nematode worm</name>
    <dbReference type="NCBI Taxonomy" id="71465"/>
    <lineage>
        <taxon>Eukaryota</taxon>
        <taxon>Metazoa</taxon>
        <taxon>Ecdysozoa</taxon>
        <taxon>Nematoda</taxon>
        <taxon>Chromadorea</taxon>
        <taxon>Rhabditida</taxon>
        <taxon>Rhabditina</taxon>
        <taxon>Rhabditomorpha</taxon>
        <taxon>Strongyloidea</taxon>
        <taxon>Strongylidae</taxon>
        <taxon>Cylicostephanus</taxon>
    </lineage>
</organism>
<feature type="non-terminal residue" evidence="2">
    <location>
        <position position="1"/>
    </location>
</feature>
<name>A0A3P6QQV4_CYLGO</name>
<evidence type="ECO:0000256" key="1">
    <source>
        <dbReference type="SAM" id="MobiDB-lite"/>
    </source>
</evidence>
<accession>A0A3P6QQV4</accession>